<feature type="domain" description="MOSC" evidence="1">
    <location>
        <begin position="28"/>
        <end position="163"/>
    </location>
</feature>
<dbReference type="RefSeq" id="WP_377764716.1">
    <property type="nucleotide sequence ID" value="NZ_JBHULB010000001.1"/>
</dbReference>
<gene>
    <name evidence="2" type="ORF">ACFSQJ_00110</name>
</gene>
<comment type="caution">
    <text evidence="2">The sequence shown here is derived from an EMBL/GenBank/DDBJ whole genome shotgun (WGS) entry which is preliminary data.</text>
</comment>
<dbReference type="InterPro" id="IPR005302">
    <property type="entry name" value="MoCF_Sase_C"/>
</dbReference>
<dbReference type="InterPro" id="IPR052353">
    <property type="entry name" value="Benzoxazolinone_Detox_Enz"/>
</dbReference>
<dbReference type="Proteomes" id="UP001597526">
    <property type="component" value="Unassembled WGS sequence"/>
</dbReference>
<evidence type="ECO:0000313" key="2">
    <source>
        <dbReference type="EMBL" id="MFD2585312.1"/>
    </source>
</evidence>
<dbReference type="InterPro" id="IPR011037">
    <property type="entry name" value="Pyrv_Knase-like_insert_dom_sf"/>
</dbReference>
<keyword evidence="3" id="KW-1185">Reference proteome</keyword>
<dbReference type="Gene3D" id="2.40.33.20">
    <property type="entry name" value="PK beta-barrel domain-like"/>
    <property type="match status" value="1"/>
</dbReference>
<accession>A0ABW5MPV7</accession>
<dbReference type="PANTHER" id="PTHR30212:SF2">
    <property type="entry name" value="PROTEIN YIIM"/>
    <property type="match status" value="1"/>
</dbReference>
<organism evidence="2 3">
    <name type="scientific">Croceitalea marina</name>
    <dbReference type="NCBI Taxonomy" id="1775166"/>
    <lineage>
        <taxon>Bacteria</taxon>
        <taxon>Pseudomonadati</taxon>
        <taxon>Bacteroidota</taxon>
        <taxon>Flavobacteriia</taxon>
        <taxon>Flavobacteriales</taxon>
        <taxon>Flavobacteriaceae</taxon>
        <taxon>Croceitalea</taxon>
    </lineage>
</organism>
<dbReference type="PANTHER" id="PTHR30212">
    <property type="entry name" value="PROTEIN YIIM"/>
    <property type="match status" value="1"/>
</dbReference>
<name>A0ABW5MPV7_9FLAO</name>
<proteinExistence type="predicted"/>
<dbReference type="SUPFAM" id="SSF50800">
    <property type="entry name" value="PK beta-barrel domain-like"/>
    <property type="match status" value="1"/>
</dbReference>
<evidence type="ECO:0000313" key="3">
    <source>
        <dbReference type="Proteomes" id="UP001597526"/>
    </source>
</evidence>
<sequence>MKVVSTNIGKPTKVLWNGETIETGIYKYPVNEPILLQKEDVAKDAVIDRKHHGGIYKACYLFSADNYDFWKKKYPNLDWDWGMFGENLTVTGLDESKIRIGNIYKIGTALVQVTQPREPCFKLGIRFKDQNILKQFIHNEKPGTYVKILEEGTVTNDADLNLVEQSVNALTVKQFYQLLYMRKKDSALVDLAINNIALPPHKRENLKRYT</sequence>
<dbReference type="EMBL" id="JBHULB010000001">
    <property type="protein sequence ID" value="MFD2585312.1"/>
    <property type="molecule type" value="Genomic_DNA"/>
</dbReference>
<dbReference type="PROSITE" id="PS51340">
    <property type="entry name" value="MOSC"/>
    <property type="match status" value="1"/>
</dbReference>
<protein>
    <submittedName>
        <fullName evidence="2">MOSC domain-containing protein</fullName>
    </submittedName>
</protein>
<dbReference type="Pfam" id="PF03473">
    <property type="entry name" value="MOSC"/>
    <property type="match status" value="1"/>
</dbReference>
<evidence type="ECO:0000259" key="1">
    <source>
        <dbReference type="PROSITE" id="PS51340"/>
    </source>
</evidence>
<reference evidence="3" key="1">
    <citation type="journal article" date="2019" name="Int. J. Syst. Evol. Microbiol.">
        <title>The Global Catalogue of Microorganisms (GCM) 10K type strain sequencing project: providing services to taxonomists for standard genome sequencing and annotation.</title>
        <authorList>
            <consortium name="The Broad Institute Genomics Platform"/>
            <consortium name="The Broad Institute Genome Sequencing Center for Infectious Disease"/>
            <person name="Wu L."/>
            <person name="Ma J."/>
        </authorList>
    </citation>
    <scope>NUCLEOTIDE SEQUENCE [LARGE SCALE GENOMIC DNA]</scope>
    <source>
        <strain evidence="3">KCTC 52368</strain>
    </source>
</reference>